<dbReference type="EMBL" id="LT906435">
    <property type="protein sequence ID" value="SNU89614.1"/>
    <property type="molecule type" value="Genomic_DNA"/>
</dbReference>
<protein>
    <submittedName>
        <fullName evidence="1">Uncharacterized protein</fullName>
    </submittedName>
</protein>
<proteinExistence type="predicted"/>
<dbReference type="AlphaFoldDB" id="A0A239SY23"/>
<organism evidence="1 2">
    <name type="scientific">Pandoraea sputorum</name>
    <dbReference type="NCBI Taxonomy" id="93222"/>
    <lineage>
        <taxon>Bacteria</taxon>
        <taxon>Pseudomonadati</taxon>
        <taxon>Pseudomonadota</taxon>
        <taxon>Betaproteobacteria</taxon>
        <taxon>Burkholderiales</taxon>
        <taxon>Burkholderiaceae</taxon>
        <taxon>Pandoraea</taxon>
    </lineage>
</organism>
<gene>
    <name evidence="1" type="ORF">SAMEA4530655_04686</name>
</gene>
<accession>A0A239SY23</accession>
<reference evidence="1 2" key="1">
    <citation type="submission" date="2017-06" db="EMBL/GenBank/DDBJ databases">
        <authorList>
            <consortium name="Pathogen Informatics"/>
        </authorList>
    </citation>
    <scope>NUCLEOTIDE SEQUENCE [LARGE SCALE GENOMIC DNA]</scope>
    <source>
        <strain evidence="1 2">NCTC13161</strain>
    </source>
</reference>
<dbReference type="GeneID" id="88097716"/>
<keyword evidence="2" id="KW-1185">Reference proteome</keyword>
<evidence type="ECO:0000313" key="1">
    <source>
        <dbReference type="EMBL" id="SNU89614.1"/>
    </source>
</evidence>
<dbReference type="OrthoDB" id="8942915at2"/>
<sequence>MNIRTFGLPPSFPDSLVPDAAVNFMAEHRGRTLEEAIDAGTARGYHPTVWPLPQMAGNWAYGFGIVVDSLVVPFIVDLSYFPAGHA</sequence>
<dbReference type="Proteomes" id="UP000215126">
    <property type="component" value="Chromosome 1"/>
</dbReference>
<dbReference type="RefSeq" id="WP_157127453.1">
    <property type="nucleotide sequence ID" value="NZ_CP010431.2"/>
</dbReference>
<name>A0A239SY23_9BURK</name>
<evidence type="ECO:0000313" key="2">
    <source>
        <dbReference type="Proteomes" id="UP000215126"/>
    </source>
</evidence>